<feature type="domain" description="Aminoglycoside phosphotransferase" evidence="2">
    <location>
        <begin position="26"/>
        <end position="204"/>
    </location>
</feature>
<keyword evidence="3" id="KW-0808">Transferase</keyword>
<comment type="caution">
    <text evidence="3">The sequence shown here is derived from an EMBL/GenBank/DDBJ whole genome shotgun (WGS) entry which is preliminary data.</text>
</comment>
<dbReference type="AlphaFoldDB" id="A0A5C6UAG1"/>
<evidence type="ECO:0000313" key="4">
    <source>
        <dbReference type="Proteomes" id="UP000321250"/>
    </source>
</evidence>
<dbReference type="SUPFAM" id="SSF56112">
    <property type="entry name" value="Protein kinase-like (PK-like)"/>
    <property type="match status" value="1"/>
</dbReference>
<dbReference type="Gene3D" id="3.90.1200.10">
    <property type="match status" value="1"/>
</dbReference>
<reference evidence="3 4" key="1">
    <citation type="journal article" date="2013" name="Antonie Van Leeuwenhoek">
        <title>Sphingomonas ginsenosidivorax sp. nov., with the ability to transform ginsenosides.</title>
        <authorList>
            <person name="Jin X.F."/>
            <person name="Kim J.K."/>
            <person name="Liu Q.M."/>
            <person name="Kang M.S."/>
            <person name="He D."/>
            <person name="Jin F.X."/>
            <person name="Kim S.C."/>
            <person name="Im W.T."/>
        </authorList>
    </citation>
    <scope>NUCLEOTIDE SEQUENCE [LARGE SCALE GENOMIC DNA]</scope>
    <source>
        <strain evidence="3 4">KHI67</strain>
    </source>
</reference>
<dbReference type="Proteomes" id="UP000321250">
    <property type="component" value="Unassembled WGS sequence"/>
</dbReference>
<feature type="compositionally biased region" description="Basic and acidic residues" evidence="1">
    <location>
        <begin position="16"/>
        <end position="26"/>
    </location>
</feature>
<organism evidence="3 4">
    <name type="scientific">Sphingomonas ginsenosidivorax</name>
    <dbReference type="NCBI Taxonomy" id="862135"/>
    <lineage>
        <taxon>Bacteria</taxon>
        <taxon>Pseudomonadati</taxon>
        <taxon>Pseudomonadota</taxon>
        <taxon>Alphaproteobacteria</taxon>
        <taxon>Sphingomonadales</taxon>
        <taxon>Sphingomonadaceae</taxon>
        <taxon>Sphingomonas</taxon>
    </lineage>
</organism>
<proteinExistence type="predicted"/>
<dbReference type="InterPro" id="IPR002575">
    <property type="entry name" value="Aminoglycoside_PTrfase"/>
</dbReference>
<evidence type="ECO:0000313" key="3">
    <source>
        <dbReference type="EMBL" id="TXC69897.1"/>
    </source>
</evidence>
<dbReference type="InterPro" id="IPR011009">
    <property type="entry name" value="Kinase-like_dom_sf"/>
</dbReference>
<protein>
    <submittedName>
        <fullName evidence="3">Phosphotransferase</fullName>
    </submittedName>
</protein>
<dbReference type="EMBL" id="VOQR01000001">
    <property type="protein sequence ID" value="TXC69897.1"/>
    <property type="molecule type" value="Genomic_DNA"/>
</dbReference>
<evidence type="ECO:0000256" key="1">
    <source>
        <dbReference type="SAM" id="MobiDB-lite"/>
    </source>
</evidence>
<evidence type="ECO:0000259" key="2">
    <source>
        <dbReference type="Pfam" id="PF01636"/>
    </source>
</evidence>
<dbReference type="Pfam" id="PF01636">
    <property type="entry name" value="APH"/>
    <property type="match status" value="1"/>
</dbReference>
<name>A0A5C6UAG1_9SPHN</name>
<sequence>MSIGKQDPRMTNPIRLIDRPPEDQHIGRGQSGEVFRLDDEKILKLFFSHIESHTVEREYLATSMAAELGLLVAEPFEHVRVGGRHGLIMRYLEGLVLLRKVGKRPVGMTLALVALARWQTRLHGQPAGAGLPTMKAVLTHQVAVSVAGEGPIAAAARVLRDGADGDRLCHGDLHFGNIIATPDGLAAIDWAKAYVGVAEADVARSELLIRYGGYGRFMRRYPPARILRHMSAEWYLFWYCLLSRRRRRDIMRWRLPVAVAWMQGQDTMFVPGLTRAIARMTARYR</sequence>
<accession>A0A5C6UAG1</accession>
<gene>
    <name evidence="3" type="ORF">FSB78_02175</name>
</gene>
<dbReference type="GO" id="GO:0016740">
    <property type="term" value="F:transferase activity"/>
    <property type="evidence" value="ECO:0007669"/>
    <property type="project" value="UniProtKB-KW"/>
</dbReference>
<feature type="region of interest" description="Disordered" evidence="1">
    <location>
        <begin position="1"/>
        <end position="29"/>
    </location>
</feature>
<keyword evidence="4" id="KW-1185">Reference proteome</keyword>